<evidence type="ECO:0000313" key="1">
    <source>
        <dbReference type="EMBL" id="KAF6131091.1"/>
    </source>
</evidence>
<proteinExistence type="predicted"/>
<dbReference type="AlphaFoldDB" id="A0A834EVR7"/>
<comment type="caution">
    <text evidence="1">The sequence shown here is derived from an EMBL/GenBank/DDBJ whole genome shotgun (WGS) entry which is preliminary data.</text>
</comment>
<accession>A0A834EVR7</accession>
<organism evidence="1 2">
    <name type="scientific">Phyllostomus discolor</name>
    <name type="common">pale spear-nosed bat</name>
    <dbReference type="NCBI Taxonomy" id="89673"/>
    <lineage>
        <taxon>Eukaryota</taxon>
        <taxon>Metazoa</taxon>
        <taxon>Chordata</taxon>
        <taxon>Craniata</taxon>
        <taxon>Vertebrata</taxon>
        <taxon>Euteleostomi</taxon>
        <taxon>Mammalia</taxon>
        <taxon>Eutheria</taxon>
        <taxon>Laurasiatheria</taxon>
        <taxon>Chiroptera</taxon>
        <taxon>Yangochiroptera</taxon>
        <taxon>Phyllostomidae</taxon>
        <taxon>Phyllostominae</taxon>
        <taxon>Phyllostomus</taxon>
    </lineage>
</organism>
<dbReference type="Proteomes" id="UP000664940">
    <property type="component" value="Unassembled WGS sequence"/>
</dbReference>
<gene>
    <name evidence="1" type="ORF">HJG60_007992</name>
</gene>
<dbReference type="EMBL" id="JABVXQ010000001">
    <property type="protein sequence ID" value="KAF6131091.1"/>
    <property type="molecule type" value="Genomic_DNA"/>
</dbReference>
<name>A0A834EVR7_9CHIR</name>
<protein>
    <submittedName>
        <fullName evidence="1">Uncharacterized protein</fullName>
    </submittedName>
</protein>
<sequence>MKMHLPVALSESAEINSGKGNLDSTFQCLKLHTANIHSFPQQIFMELLQFAIRISSDQVINKADQVLALMELSFCRMRKGLYQKKTNEKIMECSYYKESSVIKYKLIEEANLSRVLSNRKD</sequence>
<evidence type="ECO:0000313" key="2">
    <source>
        <dbReference type="Proteomes" id="UP000664940"/>
    </source>
</evidence>
<reference evidence="1 2" key="1">
    <citation type="journal article" date="2020" name="Nature">
        <title>Six reference-quality genomes reveal evolution of bat adaptations.</title>
        <authorList>
            <person name="Jebb D."/>
            <person name="Huang Z."/>
            <person name="Pippel M."/>
            <person name="Hughes G.M."/>
            <person name="Lavrichenko K."/>
            <person name="Devanna P."/>
            <person name="Winkler S."/>
            <person name="Jermiin L.S."/>
            <person name="Skirmuntt E.C."/>
            <person name="Katzourakis A."/>
            <person name="Burkitt-Gray L."/>
            <person name="Ray D.A."/>
            <person name="Sullivan K.A.M."/>
            <person name="Roscito J.G."/>
            <person name="Kirilenko B.M."/>
            <person name="Davalos L.M."/>
            <person name="Corthals A.P."/>
            <person name="Power M.L."/>
            <person name="Jones G."/>
            <person name="Ransome R.D."/>
            <person name="Dechmann D.K.N."/>
            <person name="Locatelli A.G."/>
            <person name="Puechmaille S.J."/>
            <person name="Fedrigo O."/>
            <person name="Jarvis E.D."/>
            <person name="Hiller M."/>
            <person name="Vernes S.C."/>
            <person name="Myers E.W."/>
            <person name="Teeling E.C."/>
        </authorList>
    </citation>
    <scope>NUCLEOTIDE SEQUENCE [LARGE SCALE GENOMIC DNA]</scope>
    <source>
        <strain evidence="1">Bat1K_MPI-CBG_1</strain>
    </source>
</reference>